<feature type="domain" description="Peptidase M28" evidence="5">
    <location>
        <begin position="106"/>
        <end position="314"/>
    </location>
</feature>
<dbReference type="AlphaFoldDB" id="A0A4R6FHB8"/>
<reference evidence="6 7" key="1">
    <citation type="submission" date="2019-03" db="EMBL/GenBank/DDBJ databases">
        <title>Genomic Encyclopedia of Type Strains, Phase IV (KMG-IV): sequencing the most valuable type-strain genomes for metagenomic binning, comparative biology and taxonomic classification.</title>
        <authorList>
            <person name="Goeker M."/>
        </authorList>
    </citation>
    <scope>NUCLEOTIDE SEQUENCE [LARGE SCALE GENOMIC DNA]</scope>
    <source>
        <strain evidence="6 7">DSM 25059</strain>
    </source>
</reference>
<dbReference type="Gene3D" id="2.60.40.10">
    <property type="entry name" value="Immunoglobulins"/>
    <property type="match status" value="1"/>
</dbReference>
<dbReference type="RefSeq" id="WP_133496210.1">
    <property type="nucleotide sequence ID" value="NZ_BMLU01000009.1"/>
</dbReference>
<dbReference type="InterPro" id="IPR013783">
    <property type="entry name" value="Ig-like_fold"/>
</dbReference>
<accession>A0A4R6FHB8</accession>
<feature type="chain" id="PRO_5020991866" evidence="4">
    <location>
        <begin position="22"/>
        <end position="438"/>
    </location>
</feature>
<comment type="caution">
    <text evidence="6">The sequence shown here is derived from an EMBL/GenBank/DDBJ whole genome shotgun (WGS) entry which is preliminary data.</text>
</comment>
<proteinExistence type="predicted"/>
<evidence type="ECO:0000259" key="5">
    <source>
        <dbReference type="Pfam" id="PF04389"/>
    </source>
</evidence>
<dbReference type="InterPro" id="IPR045175">
    <property type="entry name" value="M28_fam"/>
</dbReference>
<evidence type="ECO:0000256" key="2">
    <source>
        <dbReference type="ARBA" id="ARBA00022525"/>
    </source>
</evidence>
<gene>
    <name evidence="6" type="ORF">EV664_109132</name>
</gene>
<dbReference type="Pfam" id="PF04389">
    <property type="entry name" value="Peptidase_M28"/>
    <property type="match status" value="1"/>
</dbReference>
<keyword evidence="7" id="KW-1185">Reference proteome</keyword>
<dbReference type="InterPro" id="IPR007484">
    <property type="entry name" value="Peptidase_M28"/>
</dbReference>
<evidence type="ECO:0000256" key="4">
    <source>
        <dbReference type="SAM" id="SignalP"/>
    </source>
</evidence>
<keyword evidence="4" id="KW-0732">Signal</keyword>
<name>A0A4R6FHB8_9SPHN</name>
<dbReference type="PANTHER" id="PTHR12147:SF26">
    <property type="entry name" value="PEPTIDASE M28 DOMAIN-CONTAINING PROTEIN"/>
    <property type="match status" value="1"/>
</dbReference>
<dbReference type="OrthoDB" id="9787436at2"/>
<keyword evidence="3" id="KW-0482">Metalloprotease</keyword>
<dbReference type="CDD" id="cd00063">
    <property type="entry name" value="FN3"/>
    <property type="match status" value="1"/>
</dbReference>
<dbReference type="GO" id="GO:0006508">
    <property type="term" value="P:proteolysis"/>
    <property type="evidence" value="ECO:0007669"/>
    <property type="project" value="InterPro"/>
</dbReference>
<dbReference type="SUPFAM" id="SSF49265">
    <property type="entry name" value="Fibronectin type III"/>
    <property type="match status" value="1"/>
</dbReference>
<keyword evidence="3" id="KW-0378">Hydrolase</keyword>
<dbReference type="GO" id="GO:0008235">
    <property type="term" value="F:metalloexopeptidase activity"/>
    <property type="evidence" value="ECO:0007669"/>
    <property type="project" value="InterPro"/>
</dbReference>
<evidence type="ECO:0000256" key="3">
    <source>
        <dbReference type="ARBA" id="ARBA00023049"/>
    </source>
</evidence>
<organism evidence="6 7">
    <name type="scientific">Stakelama pacifica</name>
    <dbReference type="NCBI Taxonomy" id="517720"/>
    <lineage>
        <taxon>Bacteria</taxon>
        <taxon>Pseudomonadati</taxon>
        <taxon>Pseudomonadota</taxon>
        <taxon>Alphaproteobacteria</taxon>
        <taxon>Sphingomonadales</taxon>
        <taxon>Sphingomonadaceae</taxon>
        <taxon>Stakelama</taxon>
    </lineage>
</organism>
<keyword evidence="3" id="KW-0645">Protease</keyword>
<sequence length="438" mass="46370">MRFFIPALALITAALSAPVSAAPTSRESPDPARLRASVAALVGFGTRHTLSAPDDPKRGIGAARRWAGTELTRISDSCGGCITVANIGRGFTGERAPDGVQVVDVLGFQNGRDPKRMVIVMGHIDSRVSDVMDAVSDAPGANDDASGVALVLEAARILSKERFDASILYAITSGEEQGLWGATLLADTAKEKGWDVVAVLNNDIVGNTVGQNGVKVDDRVRVFSEGIRASEDLPQQMARRADGGEDDGPSRALAKAVDHIADTLPGGLDVTMIRRPDRFGRGGDHSPFLALGYPAVRFSVGAENYDQQHQDLRTENGTEYGDTIDKMDFPYLAKVTAINVATIARLAAAPPAPAEVTLRGALATDTTVSWEPVAGAAGYRVYWRPTDRSDWTDHVDVAADATSHVLKDVVVDNHFAGVAALSSSGAESLVTFGGRERR</sequence>
<dbReference type="SUPFAM" id="SSF53187">
    <property type="entry name" value="Zn-dependent exopeptidases"/>
    <property type="match status" value="1"/>
</dbReference>
<dbReference type="Gene3D" id="3.40.630.10">
    <property type="entry name" value="Zn peptidases"/>
    <property type="match status" value="1"/>
</dbReference>
<dbReference type="InterPro" id="IPR036116">
    <property type="entry name" value="FN3_sf"/>
</dbReference>
<dbReference type="EMBL" id="SNWD01000009">
    <property type="protein sequence ID" value="TDN80742.1"/>
    <property type="molecule type" value="Genomic_DNA"/>
</dbReference>
<evidence type="ECO:0000313" key="6">
    <source>
        <dbReference type="EMBL" id="TDN80742.1"/>
    </source>
</evidence>
<evidence type="ECO:0000313" key="7">
    <source>
        <dbReference type="Proteomes" id="UP000295493"/>
    </source>
</evidence>
<protein>
    <submittedName>
        <fullName evidence="6">Peptidase M28-like protein</fullName>
    </submittedName>
</protein>
<dbReference type="InterPro" id="IPR003961">
    <property type="entry name" value="FN3_dom"/>
</dbReference>
<dbReference type="GO" id="GO:0005576">
    <property type="term" value="C:extracellular region"/>
    <property type="evidence" value="ECO:0007669"/>
    <property type="project" value="UniProtKB-SubCell"/>
</dbReference>
<dbReference type="Proteomes" id="UP000295493">
    <property type="component" value="Unassembled WGS sequence"/>
</dbReference>
<evidence type="ECO:0000256" key="1">
    <source>
        <dbReference type="ARBA" id="ARBA00004613"/>
    </source>
</evidence>
<comment type="subcellular location">
    <subcellularLocation>
        <location evidence="1">Secreted</location>
    </subcellularLocation>
</comment>
<dbReference type="PANTHER" id="PTHR12147">
    <property type="entry name" value="METALLOPEPTIDASE M28 FAMILY MEMBER"/>
    <property type="match status" value="1"/>
</dbReference>
<feature type="signal peptide" evidence="4">
    <location>
        <begin position="1"/>
        <end position="21"/>
    </location>
</feature>
<keyword evidence="2" id="KW-0964">Secreted</keyword>